<organism evidence="2 3">
    <name type="scientific">Lithospermum erythrorhizon</name>
    <name type="common">Purple gromwell</name>
    <name type="synonym">Lithospermum officinale var. erythrorhizon</name>
    <dbReference type="NCBI Taxonomy" id="34254"/>
    <lineage>
        <taxon>Eukaryota</taxon>
        <taxon>Viridiplantae</taxon>
        <taxon>Streptophyta</taxon>
        <taxon>Embryophyta</taxon>
        <taxon>Tracheophyta</taxon>
        <taxon>Spermatophyta</taxon>
        <taxon>Magnoliopsida</taxon>
        <taxon>eudicotyledons</taxon>
        <taxon>Gunneridae</taxon>
        <taxon>Pentapetalae</taxon>
        <taxon>asterids</taxon>
        <taxon>lamiids</taxon>
        <taxon>Boraginales</taxon>
        <taxon>Boraginaceae</taxon>
        <taxon>Boraginoideae</taxon>
        <taxon>Lithospermeae</taxon>
        <taxon>Lithospermum</taxon>
    </lineage>
</organism>
<keyword evidence="1" id="KW-0472">Membrane</keyword>
<evidence type="ECO:0000313" key="3">
    <source>
        <dbReference type="Proteomes" id="UP001454036"/>
    </source>
</evidence>
<proteinExistence type="predicted"/>
<dbReference type="Proteomes" id="UP001454036">
    <property type="component" value="Unassembled WGS sequence"/>
</dbReference>
<evidence type="ECO:0000256" key="1">
    <source>
        <dbReference type="SAM" id="Phobius"/>
    </source>
</evidence>
<name>A0AAV3QSH1_LITER</name>
<dbReference type="AlphaFoldDB" id="A0AAV3QSH1"/>
<evidence type="ECO:0000313" key="2">
    <source>
        <dbReference type="EMBL" id="GAA0166166.1"/>
    </source>
</evidence>
<sequence>MAQEPPTDVVAALQRQVDALEVRVAGQVWRGTNAELAGSSVDVLFLDGYLKLGMNREQTRFVATPLVGFIGDVVSALGSASLMVTMRKHP</sequence>
<keyword evidence="3" id="KW-1185">Reference proteome</keyword>
<gene>
    <name evidence="2" type="ORF">LIER_21387</name>
</gene>
<reference evidence="2 3" key="1">
    <citation type="submission" date="2024-01" db="EMBL/GenBank/DDBJ databases">
        <title>The complete chloroplast genome sequence of Lithospermum erythrorhizon: insights into the phylogenetic relationship among Boraginaceae species and the maternal lineages of purple gromwells.</title>
        <authorList>
            <person name="Okada T."/>
            <person name="Watanabe K."/>
        </authorList>
    </citation>
    <scope>NUCLEOTIDE SEQUENCE [LARGE SCALE GENOMIC DNA]</scope>
</reference>
<accession>A0AAV3QSH1</accession>
<feature type="transmembrane region" description="Helical" evidence="1">
    <location>
        <begin position="61"/>
        <end position="84"/>
    </location>
</feature>
<comment type="caution">
    <text evidence="2">The sequence shown here is derived from an EMBL/GenBank/DDBJ whole genome shotgun (WGS) entry which is preliminary data.</text>
</comment>
<keyword evidence="1" id="KW-1133">Transmembrane helix</keyword>
<protein>
    <submittedName>
        <fullName evidence="2">Uncharacterized protein</fullName>
    </submittedName>
</protein>
<dbReference type="EMBL" id="BAABME010005631">
    <property type="protein sequence ID" value="GAA0166166.1"/>
    <property type="molecule type" value="Genomic_DNA"/>
</dbReference>
<keyword evidence="1" id="KW-0812">Transmembrane</keyword>